<dbReference type="InterPro" id="IPR029063">
    <property type="entry name" value="SAM-dependent_MTases_sf"/>
</dbReference>
<dbReference type="Gene3D" id="3.40.50.150">
    <property type="entry name" value="Vaccinia Virus protein VP39"/>
    <property type="match status" value="1"/>
</dbReference>
<sequence length="334" mass="38167">MNRLKEEVYVFGNTEYTPHLKTIYTVKGIIDEQNPNTSIWGIPNISLCDISKSEKIINTVNNSRAYQVQKRLIDDGFTKTIFIGDIINEYPAEFESTFLTQAQSAMRIDYEALLHNLDNFSDDLSKEEFKNILDFRLTLKIDHLSAFKVKINQQYYEDFLLKCDFKALIDGGAYDGEDSKRFIEFFPSYKQVIVLEPSDSNRLLVGRKLHNYPNVHIIKACLGESNGYIRFDGEGTSAKTVLEGGVKVEQRTIDSFEIDQRTLVKLDIEGAEMAALKGASKAFENPDYSFAISAYHLPHDLLNILKLFKSSLVKRKLYFRHYSGGICESVLFAI</sequence>
<dbReference type="Proteomes" id="UP001163739">
    <property type="component" value="Chromosome"/>
</dbReference>
<dbReference type="GO" id="GO:0008168">
    <property type="term" value="F:methyltransferase activity"/>
    <property type="evidence" value="ECO:0007669"/>
    <property type="project" value="UniProtKB-KW"/>
</dbReference>
<keyword evidence="3" id="KW-1185">Reference proteome</keyword>
<evidence type="ECO:0000313" key="2">
    <source>
        <dbReference type="EMBL" id="UZE97562.1"/>
    </source>
</evidence>
<dbReference type="EMBL" id="CP100390">
    <property type="protein sequence ID" value="UZE97562.1"/>
    <property type="molecule type" value="Genomic_DNA"/>
</dbReference>
<organism evidence="2 3">
    <name type="scientific">Alkalimarinus alittae</name>
    <dbReference type="NCBI Taxonomy" id="2961619"/>
    <lineage>
        <taxon>Bacteria</taxon>
        <taxon>Pseudomonadati</taxon>
        <taxon>Pseudomonadota</taxon>
        <taxon>Gammaproteobacteria</taxon>
        <taxon>Alteromonadales</taxon>
        <taxon>Alteromonadaceae</taxon>
        <taxon>Alkalimarinus</taxon>
    </lineage>
</organism>
<gene>
    <name evidence="2" type="ORF">NKI27_07415</name>
</gene>
<name>A0ABY6N6E7_9ALTE</name>
<evidence type="ECO:0000259" key="1">
    <source>
        <dbReference type="Pfam" id="PF05050"/>
    </source>
</evidence>
<dbReference type="InterPro" id="IPR006342">
    <property type="entry name" value="FkbM_mtfrase"/>
</dbReference>
<evidence type="ECO:0000313" key="3">
    <source>
        <dbReference type="Proteomes" id="UP001163739"/>
    </source>
</evidence>
<dbReference type="Pfam" id="PF05050">
    <property type="entry name" value="Methyltransf_21"/>
    <property type="match status" value="1"/>
</dbReference>
<keyword evidence="2" id="KW-0808">Transferase</keyword>
<dbReference type="RefSeq" id="WP_265049036.1">
    <property type="nucleotide sequence ID" value="NZ_CP100390.1"/>
</dbReference>
<dbReference type="NCBIfam" id="TIGR01444">
    <property type="entry name" value="fkbM_fam"/>
    <property type="match status" value="1"/>
</dbReference>
<dbReference type="SUPFAM" id="SSF53335">
    <property type="entry name" value="S-adenosyl-L-methionine-dependent methyltransferases"/>
    <property type="match status" value="1"/>
</dbReference>
<reference evidence="2" key="1">
    <citation type="submission" date="2022-06" db="EMBL/GenBank/DDBJ databases">
        <title>Alkalimarinus sp. nov., isolated from gut of a Alitta virens.</title>
        <authorList>
            <person name="Yang A.I."/>
            <person name="Shin N.-R."/>
        </authorList>
    </citation>
    <scope>NUCLEOTIDE SEQUENCE</scope>
    <source>
        <strain evidence="2">A2M4</strain>
    </source>
</reference>
<accession>A0ABY6N6E7</accession>
<feature type="domain" description="Methyltransferase FkbM" evidence="1">
    <location>
        <begin position="179"/>
        <end position="306"/>
    </location>
</feature>
<dbReference type="GO" id="GO:0032259">
    <property type="term" value="P:methylation"/>
    <property type="evidence" value="ECO:0007669"/>
    <property type="project" value="UniProtKB-KW"/>
</dbReference>
<keyword evidence="2" id="KW-0489">Methyltransferase</keyword>
<proteinExistence type="predicted"/>
<protein>
    <submittedName>
        <fullName evidence="2">FkbM family methyltransferase</fullName>
    </submittedName>
</protein>